<evidence type="ECO:0000256" key="7">
    <source>
        <dbReference type="ARBA" id="ARBA00022692"/>
    </source>
</evidence>
<keyword evidence="11 23" id="KW-0472">Membrane</keyword>
<comment type="catalytic activity">
    <reaction evidence="20">
        <text>[GlcNAc-(1-&gt;4)-Mur2Ac(oyl-L-Ala-gamma-D-Glu-L-Lys-D-Ala-D-Ala)](n)-di-trans,octa-cis-undecaprenyl diphosphate + beta-D-GlcNAc-(1-&gt;4)-Mur2Ac(oyl-L-Ala-gamma-D-Glu-L-Lys-D-Ala-D-Ala)-di-trans,octa-cis-undecaprenyl diphosphate = [GlcNAc-(1-&gt;4)-Mur2Ac(oyl-L-Ala-gamma-D-Glu-L-Lys-D-Ala-D-Ala)](n+1)-di-trans,octa-cis-undecaprenyl diphosphate + di-trans,octa-cis-undecaprenyl diphosphate + H(+)</text>
        <dbReference type="Rhea" id="RHEA:23708"/>
        <dbReference type="Rhea" id="RHEA-COMP:9602"/>
        <dbReference type="Rhea" id="RHEA-COMP:9603"/>
        <dbReference type="ChEBI" id="CHEBI:15378"/>
        <dbReference type="ChEBI" id="CHEBI:58405"/>
        <dbReference type="ChEBI" id="CHEBI:60033"/>
        <dbReference type="ChEBI" id="CHEBI:78435"/>
        <dbReference type="EC" id="2.4.99.28"/>
    </reaction>
</comment>
<evidence type="ECO:0000256" key="15">
    <source>
        <dbReference type="ARBA" id="ARBA00033270"/>
    </source>
</evidence>
<gene>
    <name evidence="24" type="primary">ftsW</name>
    <name evidence="24" type="ORF">YM304_19450</name>
</gene>
<dbReference type="EMBL" id="AP012057">
    <property type="protein sequence ID" value="BAN02259.1"/>
    <property type="molecule type" value="Genomic_DNA"/>
</dbReference>
<dbReference type="GO" id="GO:0005886">
    <property type="term" value="C:plasma membrane"/>
    <property type="evidence" value="ECO:0007669"/>
    <property type="project" value="UniProtKB-SubCell"/>
</dbReference>
<dbReference type="InterPro" id="IPR001182">
    <property type="entry name" value="FtsW/RodA"/>
</dbReference>
<keyword evidence="5" id="KW-0328">Glycosyltransferase</keyword>
<evidence type="ECO:0000256" key="16">
    <source>
        <dbReference type="ARBA" id="ARBA00038053"/>
    </source>
</evidence>
<dbReference type="OrthoDB" id="9768187at2"/>
<evidence type="ECO:0000256" key="12">
    <source>
        <dbReference type="ARBA" id="ARBA00023306"/>
    </source>
</evidence>
<comment type="function">
    <text evidence="21">Peptidoglycan polymerase that is essential for cell division.</text>
</comment>
<feature type="transmembrane region" description="Helical" evidence="23">
    <location>
        <begin position="360"/>
        <end position="382"/>
    </location>
</feature>
<dbReference type="RefSeq" id="WP_015441506.1">
    <property type="nucleotide sequence ID" value="NC_020520.1"/>
</dbReference>
<evidence type="ECO:0000256" key="20">
    <source>
        <dbReference type="ARBA" id="ARBA00049902"/>
    </source>
</evidence>
<dbReference type="Proteomes" id="UP000011863">
    <property type="component" value="Chromosome"/>
</dbReference>
<evidence type="ECO:0000256" key="14">
    <source>
        <dbReference type="ARBA" id="ARBA00032370"/>
    </source>
</evidence>
<evidence type="ECO:0000313" key="24">
    <source>
        <dbReference type="EMBL" id="BAN02259.1"/>
    </source>
</evidence>
<evidence type="ECO:0000256" key="8">
    <source>
        <dbReference type="ARBA" id="ARBA00022960"/>
    </source>
</evidence>
<dbReference type="NCBIfam" id="TIGR02614">
    <property type="entry name" value="ftsW"/>
    <property type="match status" value="1"/>
</dbReference>
<dbReference type="AlphaFoldDB" id="A0A6C7EAM5"/>
<dbReference type="PROSITE" id="PS00428">
    <property type="entry name" value="FTSW_RODA_SPOVE"/>
    <property type="match status" value="1"/>
</dbReference>
<dbReference type="GO" id="GO:0032153">
    <property type="term" value="C:cell division site"/>
    <property type="evidence" value="ECO:0007669"/>
    <property type="project" value="TreeGrafter"/>
</dbReference>
<evidence type="ECO:0000256" key="3">
    <source>
        <dbReference type="ARBA" id="ARBA00022475"/>
    </source>
</evidence>
<dbReference type="EC" id="2.4.99.28" evidence="19"/>
<sequence length="426" mass="44096">MTSALTVNDRRQAALDRLADKGVRPPRTRTKPQRATRTPSRLRAIARTDGDSTVRRERLGAPPGTWYGIIAVVAVFVMLGLVMVLSASAVTQANQGNSPYSVFLRQSMWAGFGLIGLVAMARIPYRMWRKFVVPIGLIGVAAMLGPFAPGIGANVNGANAWIRVAGFSVQPSEFLKLAVVILAADLLTRRQHAMNHRSGTLYPLAGIAAVGAGLCLAQKDLGSAIVLGSIVFAIAWIAGVPFTPLATMGALSTAVGAAFVVSSQARLDRFTAFLDPDGTKDHLGWQMSQAAISIASGGPAGSGIGGSNTKTGYLPYAHSDFIFAIVADELGMIGAGTVIGGFAMLVLFGVQTALAAPDRFGMLLAGGIAAWFGVQAIINLGGVTGVMPVTGLTLPFFSAGGSSLFVSMAAAGLLLSVTRRIGVRGA</sequence>
<keyword evidence="7 23" id="KW-0812">Transmembrane</keyword>
<dbReference type="InterPro" id="IPR018365">
    <property type="entry name" value="Cell_cycle_FtsW-rel_CS"/>
</dbReference>
<evidence type="ECO:0000256" key="11">
    <source>
        <dbReference type="ARBA" id="ARBA00023136"/>
    </source>
</evidence>
<dbReference type="PANTHER" id="PTHR30474">
    <property type="entry name" value="CELL CYCLE PROTEIN"/>
    <property type="match status" value="1"/>
</dbReference>
<dbReference type="GO" id="GO:0051301">
    <property type="term" value="P:cell division"/>
    <property type="evidence" value="ECO:0007669"/>
    <property type="project" value="UniProtKB-KW"/>
</dbReference>
<keyword evidence="3" id="KW-1003">Cell membrane</keyword>
<evidence type="ECO:0000256" key="17">
    <source>
        <dbReference type="ARBA" id="ARBA00041185"/>
    </source>
</evidence>
<keyword evidence="8" id="KW-0133">Cell shape</keyword>
<keyword evidence="12" id="KW-0131">Cell cycle</keyword>
<evidence type="ECO:0000256" key="13">
    <source>
        <dbReference type="ARBA" id="ARBA00023316"/>
    </source>
</evidence>
<keyword evidence="13" id="KW-0961">Cell wall biogenesis/degradation</keyword>
<feature type="transmembrane region" description="Helical" evidence="23">
    <location>
        <begin position="321"/>
        <end position="348"/>
    </location>
</feature>
<dbReference type="GO" id="GO:0015648">
    <property type="term" value="F:lipid-linked peptidoglycan transporter activity"/>
    <property type="evidence" value="ECO:0007669"/>
    <property type="project" value="TreeGrafter"/>
</dbReference>
<evidence type="ECO:0000313" key="25">
    <source>
        <dbReference type="Proteomes" id="UP000011863"/>
    </source>
</evidence>
<evidence type="ECO:0000256" key="23">
    <source>
        <dbReference type="SAM" id="Phobius"/>
    </source>
</evidence>
<feature type="transmembrane region" description="Helical" evidence="23">
    <location>
        <begin position="65"/>
        <end position="87"/>
    </location>
</feature>
<feature type="transmembrane region" description="Helical" evidence="23">
    <location>
        <begin position="394"/>
        <end position="417"/>
    </location>
</feature>
<feature type="compositionally biased region" description="Basic residues" evidence="22">
    <location>
        <begin position="24"/>
        <end position="34"/>
    </location>
</feature>
<evidence type="ECO:0000256" key="6">
    <source>
        <dbReference type="ARBA" id="ARBA00022679"/>
    </source>
</evidence>
<accession>A0A6C7EAM5</accession>
<keyword evidence="6" id="KW-0808">Transferase</keyword>
<comment type="subcellular location">
    <subcellularLocation>
        <location evidence="1">Cell membrane</location>
        <topology evidence="1">Multi-pass membrane protein</topology>
    </subcellularLocation>
</comment>
<dbReference type="Pfam" id="PF01098">
    <property type="entry name" value="FTSW_RODA_SPOVE"/>
    <property type="match status" value="1"/>
</dbReference>
<feature type="transmembrane region" description="Helical" evidence="23">
    <location>
        <begin position="132"/>
        <end position="151"/>
    </location>
</feature>
<dbReference type="InterPro" id="IPR013437">
    <property type="entry name" value="FtsW"/>
</dbReference>
<dbReference type="GO" id="GO:0009252">
    <property type="term" value="P:peptidoglycan biosynthetic process"/>
    <property type="evidence" value="ECO:0007669"/>
    <property type="project" value="UniProtKB-KW"/>
</dbReference>
<evidence type="ECO:0000256" key="4">
    <source>
        <dbReference type="ARBA" id="ARBA00022618"/>
    </source>
</evidence>
<dbReference type="PANTHER" id="PTHR30474:SF2">
    <property type="entry name" value="PEPTIDOGLYCAN GLYCOSYLTRANSFERASE FTSW-RELATED"/>
    <property type="match status" value="1"/>
</dbReference>
<keyword evidence="10 23" id="KW-1133">Transmembrane helix</keyword>
<comment type="similarity">
    <text evidence="16">Belongs to the SEDS family. FtsW subfamily.</text>
</comment>
<reference evidence="24 25" key="1">
    <citation type="journal article" date="2013" name="Int. J. Syst. Evol. Microbiol.">
        <title>Ilumatobacter nonamiense sp. nov. and Ilumatobacter coccineum sp. nov., isolated from seashore sand.</title>
        <authorList>
            <person name="Matsumoto A."/>
            <person name="Kasai H."/>
            <person name="Matsuo Y."/>
            <person name="Shizuri Y."/>
            <person name="Ichikawa N."/>
            <person name="Fujita N."/>
            <person name="Omura S."/>
            <person name="Takahashi Y."/>
        </authorList>
    </citation>
    <scope>NUCLEOTIDE SEQUENCE [LARGE SCALE GENOMIC DNA]</scope>
    <source>
        <strain evidence="25">NBRC 103263 / KCTC 29153 / YM16-304</strain>
    </source>
</reference>
<evidence type="ECO:0000256" key="10">
    <source>
        <dbReference type="ARBA" id="ARBA00022989"/>
    </source>
</evidence>
<dbReference type="GO" id="GO:0008360">
    <property type="term" value="P:regulation of cell shape"/>
    <property type="evidence" value="ECO:0007669"/>
    <property type="project" value="UniProtKB-KW"/>
</dbReference>
<organism evidence="24 25">
    <name type="scientific">Ilumatobacter coccineus (strain NBRC 103263 / KCTC 29153 / YM16-304)</name>
    <dbReference type="NCBI Taxonomy" id="1313172"/>
    <lineage>
        <taxon>Bacteria</taxon>
        <taxon>Bacillati</taxon>
        <taxon>Actinomycetota</taxon>
        <taxon>Acidimicrobiia</taxon>
        <taxon>Acidimicrobiales</taxon>
        <taxon>Ilumatobacteraceae</taxon>
        <taxon>Ilumatobacter</taxon>
    </lineage>
</organism>
<keyword evidence="4 24" id="KW-0132">Cell division</keyword>
<feature type="transmembrane region" description="Helical" evidence="23">
    <location>
        <begin position="224"/>
        <end position="242"/>
    </location>
</feature>
<dbReference type="GO" id="GO:0008955">
    <property type="term" value="F:peptidoglycan glycosyltransferase activity"/>
    <property type="evidence" value="ECO:0007669"/>
    <property type="project" value="UniProtKB-EC"/>
</dbReference>
<feature type="transmembrane region" description="Helical" evidence="23">
    <location>
        <begin position="107"/>
        <end position="125"/>
    </location>
</feature>
<protein>
    <recommendedName>
        <fullName evidence="17">Probable peptidoglycan glycosyltransferase FtsW</fullName>
        <ecNumber evidence="19">2.4.99.28</ecNumber>
    </recommendedName>
    <alternativeName>
        <fullName evidence="18">Cell division protein FtsW</fullName>
    </alternativeName>
    <alternativeName>
        <fullName evidence="15">Cell wall polymerase</fullName>
    </alternativeName>
    <alternativeName>
        <fullName evidence="14">Peptidoglycan polymerase</fullName>
    </alternativeName>
</protein>
<comment type="pathway">
    <text evidence="2">Cell wall biogenesis; peptidoglycan biosynthesis.</text>
</comment>
<keyword evidence="25" id="KW-1185">Reference proteome</keyword>
<evidence type="ECO:0000256" key="18">
    <source>
        <dbReference type="ARBA" id="ARBA00041418"/>
    </source>
</evidence>
<proteinExistence type="inferred from homology"/>
<feature type="region of interest" description="Disordered" evidence="22">
    <location>
        <begin position="18"/>
        <end position="40"/>
    </location>
</feature>
<dbReference type="GO" id="GO:0071555">
    <property type="term" value="P:cell wall organization"/>
    <property type="evidence" value="ECO:0007669"/>
    <property type="project" value="UniProtKB-KW"/>
</dbReference>
<dbReference type="KEGG" id="aym:YM304_19450"/>
<evidence type="ECO:0000256" key="21">
    <source>
        <dbReference type="ARBA" id="ARBA00049966"/>
    </source>
</evidence>
<name>A0A6C7EAM5_ILUCY</name>
<keyword evidence="9" id="KW-0573">Peptidoglycan synthesis</keyword>
<evidence type="ECO:0000256" key="5">
    <source>
        <dbReference type="ARBA" id="ARBA00022676"/>
    </source>
</evidence>
<feature type="transmembrane region" description="Helical" evidence="23">
    <location>
        <begin position="200"/>
        <end position="217"/>
    </location>
</feature>
<evidence type="ECO:0000256" key="19">
    <source>
        <dbReference type="ARBA" id="ARBA00044770"/>
    </source>
</evidence>
<evidence type="ECO:0000256" key="9">
    <source>
        <dbReference type="ARBA" id="ARBA00022984"/>
    </source>
</evidence>
<evidence type="ECO:0000256" key="22">
    <source>
        <dbReference type="SAM" id="MobiDB-lite"/>
    </source>
</evidence>
<evidence type="ECO:0000256" key="1">
    <source>
        <dbReference type="ARBA" id="ARBA00004651"/>
    </source>
</evidence>
<evidence type="ECO:0000256" key="2">
    <source>
        <dbReference type="ARBA" id="ARBA00004752"/>
    </source>
</evidence>